<comment type="function">
    <text evidence="1">Condensation of UDP-2,3-diacylglucosamine and 2,3-diacylglucosamine-1-phosphate to form lipid A disaccharide, a precursor of lipid A, a phosphorylated glycolipid that anchors the lipopolysaccharide to the outer membrane of the cell.</text>
</comment>
<keyword evidence="5" id="KW-0441">Lipid A biosynthesis</keyword>
<comment type="catalytic activity">
    <reaction evidence="9">
        <text>a lipid X + a UDP-2-N,3-O-bis[(3R)-3-hydroxyacyl]-alpha-D-glucosamine = a lipid A disaccharide + UDP + H(+)</text>
        <dbReference type="Rhea" id="RHEA:67828"/>
        <dbReference type="ChEBI" id="CHEBI:15378"/>
        <dbReference type="ChEBI" id="CHEBI:58223"/>
        <dbReference type="ChEBI" id="CHEBI:137748"/>
        <dbReference type="ChEBI" id="CHEBI:176338"/>
        <dbReference type="ChEBI" id="CHEBI:176343"/>
        <dbReference type="EC" id="2.4.1.182"/>
    </reaction>
</comment>
<dbReference type="Pfam" id="PF02684">
    <property type="entry name" value="LpxB"/>
    <property type="match status" value="1"/>
</dbReference>
<dbReference type="InterPro" id="IPR003835">
    <property type="entry name" value="Glyco_trans_19"/>
</dbReference>
<evidence type="ECO:0000256" key="9">
    <source>
        <dbReference type="ARBA" id="ARBA00048975"/>
    </source>
</evidence>
<evidence type="ECO:0000256" key="1">
    <source>
        <dbReference type="ARBA" id="ARBA00002056"/>
    </source>
</evidence>
<dbReference type="EC" id="2.4.1.182" evidence="2"/>
<keyword evidence="4" id="KW-0444">Lipid biosynthesis</keyword>
<evidence type="ECO:0000256" key="8">
    <source>
        <dbReference type="ARBA" id="ARBA00023098"/>
    </source>
</evidence>
<keyword evidence="11" id="KW-1185">Reference proteome</keyword>
<evidence type="ECO:0000256" key="7">
    <source>
        <dbReference type="ARBA" id="ARBA00022679"/>
    </source>
</evidence>
<keyword evidence="7 10" id="KW-0808">Transferase</keyword>
<dbReference type="Gene3D" id="3.40.50.2000">
    <property type="entry name" value="Glycogen Phosphorylase B"/>
    <property type="match status" value="1"/>
</dbReference>
<comment type="caution">
    <text evidence="10">The sequence shown here is derived from an EMBL/GenBank/DDBJ whole genome shotgun (WGS) entry which is preliminary data.</text>
</comment>
<evidence type="ECO:0000313" key="11">
    <source>
        <dbReference type="Proteomes" id="UP001204798"/>
    </source>
</evidence>
<dbReference type="PANTHER" id="PTHR30372">
    <property type="entry name" value="LIPID-A-DISACCHARIDE SYNTHASE"/>
    <property type="match status" value="1"/>
</dbReference>
<evidence type="ECO:0000256" key="6">
    <source>
        <dbReference type="ARBA" id="ARBA00022676"/>
    </source>
</evidence>
<gene>
    <name evidence="10" type="ORF">M2350_001716</name>
</gene>
<keyword evidence="6 10" id="KW-0328">Glycosyltransferase</keyword>
<name>A0ABT2EQV5_9BACT</name>
<dbReference type="RefSeq" id="WP_259095590.1">
    <property type="nucleotide sequence ID" value="NZ_CP130454.1"/>
</dbReference>
<evidence type="ECO:0000256" key="2">
    <source>
        <dbReference type="ARBA" id="ARBA00012687"/>
    </source>
</evidence>
<dbReference type="SUPFAM" id="SSF53756">
    <property type="entry name" value="UDP-Glycosyltransferase/glycogen phosphorylase"/>
    <property type="match status" value="1"/>
</dbReference>
<evidence type="ECO:0000256" key="3">
    <source>
        <dbReference type="ARBA" id="ARBA00020902"/>
    </source>
</evidence>
<dbReference type="GO" id="GO:0008915">
    <property type="term" value="F:lipid-A-disaccharide synthase activity"/>
    <property type="evidence" value="ECO:0007669"/>
    <property type="project" value="UniProtKB-EC"/>
</dbReference>
<protein>
    <recommendedName>
        <fullName evidence="3">Lipid-A-disaccharide synthase</fullName>
        <ecNumber evidence="2">2.4.1.182</ecNumber>
    </recommendedName>
</protein>
<sequence>MVRVFFSVGDASGDMYAASVAQALRKLRNDWVLEGIGGSEMLKAGVKLLRYTTPFSAFGFWSALQTSVRFWALTAWQVRSVLMGNPPDLFVPVDLGAFNRRLLLPLAEKGVKVFYFVPPSFWGVNPERLRKYAHPNIVFAPIYQWQSEKLKQAGAQVIEFGHPLADIMQPYRSISTEDARASLGLTADRLLVGLFPGSRLTTVKENLPLLLRVARLLLRSFPNIHFAIGLPEDWRTDWVKPLLKRYGDALPLTLLFGQSRLLLKACDVAILVAGTITLEAACLGTPSVVVFWMGLLNRLQAHWLRWRGVNVLKFAPFALPNRILGEVIMPEFVGWSAIPERIADEVAKLLRHPDRREEMRQMLLRVWDEIGEPCVATRIAHFLVHWIGERQD</sequence>
<accession>A0ABT2EQV5</accession>
<proteinExistence type="predicted"/>
<dbReference type="Proteomes" id="UP001204798">
    <property type="component" value="Unassembled WGS sequence"/>
</dbReference>
<dbReference type="PANTHER" id="PTHR30372:SF4">
    <property type="entry name" value="LIPID-A-DISACCHARIDE SYNTHASE, MITOCHONDRIAL-RELATED"/>
    <property type="match status" value="1"/>
</dbReference>
<dbReference type="EMBL" id="JANUCP010000003">
    <property type="protein sequence ID" value="MCS3919303.1"/>
    <property type="molecule type" value="Genomic_DNA"/>
</dbReference>
<evidence type="ECO:0000256" key="5">
    <source>
        <dbReference type="ARBA" id="ARBA00022556"/>
    </source>
</evidence>
<evidence type="ECO:0000313" key="10">
    <source>
        <dbReference type="EMBL" id="MCS3919303.1"/>
    </source>
</evidence>
<keyword evidence="8" id="KW-0443">Lipid metabolism</keyword>
<evidence type="ECO:0000256" key="4">
    <source>
        <dbReference type="ARBA" id="ARBA00022516"/>
    </source>
</evidence>
<reference evidence="10 11" key="1">
    <citation type="submission" date="2022-08" db="EMBL/GenBank/DDBJ databases">
        <title>Bacterial and archaeal communities from various locations to study Microbial Dark Matter (Phase II).</title>
        <authorList>
            <person name="Stepanauskas R."/>
        </authorList>
    </citation>
    <scope>NUCLEOTIDE SEQUENCE [LARGE SCALE GENOMIC DNA]</scope>
    <source>
        <strain evidence="10 11">PD1</strain>
    </source>
</reference>
<organism evidence="10 11">
    <name type="scientific">Candidatus Fervidibacter sacchari</name>
    <dbReference type="NCBI Taxonomy" id="1448929"/>
    <lineage>
        <taxon>Bacteria</taxon>
        <taxon>Candidatus Fervidibacterota</taxon>
        <taxon>Candidatus Fervidibacter</taxon>
    </lineage>
</organism>